<feature type="transmembrane region" description="Helical" evidence="7">
    <location>
        <begin position="12"/>
        <end position="35"/>
    </location>
</feature>
<evidence type="ECO:0000256" key="6">
    <source>
        <dbReference type="ARBA" id="ARBA00023136"/>
    </source>
</evidence>
<dbReference type="InterPro" id="IPR035906">
    <property type="entry name" value="MetI-like_sf"/>
</dbReference>
<feature type="transmembrane region" description="Helical" evidence="7">
    <location>
        <begin position="170"/>
        <end position="196"/>
    </location>
</feature>
<dbReference type="GO" id="GO:0005886">
    <property type="term" value="C:plasma membrane"/>
    <property type="evidence" value="ECO:0007669"/>
    <property type="project" value="UniProtKB-SubCell"/>
</dbReference>
<evidence type="ECO:0000256" key="1">
    <source>
        <dbReference type="ARBA" id="ARBA00004651"/>
    </source>
</evidence>
<gene>
    <name evidence="9" type="ORF">AWW66_00640</name>
</gene>
<protein>
    <submittedName>
        <fullName evidence="9">ABC transporter permease</fullName>
    </submittedName>
</protein>
<dbReference type="PANTHER" id="PTHR30151:SF0">
    <property type="entry name" value="ABC TRANSPORTER PERMEASE PROTEIN MJ0413-RELATED"/>
    <property type="match status" value="1"/>
</dbReference>
<evidence type="ECO:0000313" key="10">
    <source>
        <dbReference type="Proteomes" id="UP000070620"/>
    </source>
</evidence>
<keyword evidence="4 7" id="KW-0812">Transmembrane</keyword>
<comment type="subcellular location">
    <subcellularLocation>
        <location evidence="1 7">Cell membrane</location>
        <topology evidence="1 7">Multi-pass membrane protein</topology>
    </subcellularLocation>
</comment>
<feature type="transmembrane region" description="Helical" evidence="7">
    <location>
        <begin position="94"/>
        <end position="116"/>
    </location>
</feature>
<dbReference type="Proteomes" id="UP000070620">
    <property type="component" value="Unassembled WGS sequence"/>
</dbReference>
<keyword evidence="10" id="KW-1185">Reference proteome</keyword>
<keyword evidence="3" id="KW-1003">Cell membrane</keyword>
<evidence type="ECO:0000256" key="7">
    <source>
        <dbReference type="RuleBase" id="RU363032"/>
    </source>
</evidence>
<sequence>MGQWSQHLPPVLGLAAAVALWWAVTVVFEVESFILPSPLQVAQTLVEDADYLWDNTLVTLWETLLGFLLAIVVGVPLALVVTASRMLERTVYPLLLMLNAVPKVAVAPLLVVWMGFGQFPKVFLVFLVCFFPIVISTAAGLSSTQADLVELGRSLKMNWWQTFRMIRMPAAVPQLFVGLKLAITLAVIGAVIAEFVGATEGLGYVIVASGASADTALAFAAMILLGVLSVVLFYLTAAVERFFVPWADRS</sequence>
<accession>A0A136Q0C2</accession>
<evidence type="ECO:0000259" key="8">
    <source>
        <dbReference type="PROSITE" id="PS50928"/>
    </source>
</evidence>
<dbReference type="OrthoDB" id="7274389at2"/>
<dbReference type="GO" id="GO:0055085">
    <property type="term" value="P:transmembrane transport"/>
    <property type="evidence" value="ECO:0007669"/>
    <property type="project" value="InterPro"/>
</dbReference>
<dbReference type="EMBL" id="LRQV01000001">
    <property type="protein sequence ID" value="KXK64014.1"/>
    <property type="molecule type" value="Genomic_DNA"/>
</dbReference>
<evidence type="ECO:0000256" key="3">
    <source>
        <dbReference type="ARBA" id="ARBA00022475"/>
    </source>
</evidence>
<keyword evidence="6 7" id="KW-0472">Membrane</keyword>
<dbReference type="InterPro" id="IPR000515">
    <property type="entry name" value="MetI-like"/>
</dbReference>
<reference evidence="9 10" key="1">
    <citation type="submission" date="2016-01" db="EMBL/GenBank/DDBJ databases">
        <title>Whole genome sequence and analysis of Micromonospora rosaria DSM 803, which can produce antibacterial substance rosamicin.</title>
        <authorList>
            <person name="Yang H."/>
            <person name="He X."/>
            <person name="Zhu D."/>
        </authorList>
    </citation>
    <scope>NUCLEOTIDE SEQUENCE [LARGE SCALE GENOMIC DNA]</scope>
    <source>
        <strain evidence="9 10">DSM 803</strain>
    </source>
</reference>
<dbReference type="AlphaFoldDB" id="A0A136Q0C2"/>
<evidence type="ECO:0000256" key="4">
    <source>
        <dbReference type="ARBA" id="ARBA00022692"/>
    </source>
</evidence>
<dbReference type="PROSITE" id="PS50928">
    <property type="entry name" value="ABC_TM1"/>
    <property type="match status" value="1"/>
</dbReference>
<feature type="transmembrane region" description="Helical" evidence="7">
    <location>
        <begin position="122"/>
        <end position="149"/>
    </location>
</feature>
<evidence type="ECO:0000256" key="2">
    <source>
        <dbReference type="ARBA" id="ARBA00022448"/>
    </source>
</evidence>
<dbReference type="Pfam" id="PF00528">
    <property type="entry name" value="BPD_transp_1"/>
    <property type="match status" value="1"/>
</dbReference>
<feature type="transmembrane region" description="Helical" evidence="7">
    <location>
        <begin position="60"/>
        <end position="82"/>
    </location>
</feature>
<organism evidence="9 10">
    <name type="scientific">Micromonospora rosaria</name>
    <dbReference type="NCBI Taxonomy" id="47874"/>
    <lineage>
        <taxon>Bacteria</taxon>
        <taxon>Bacillati</taxon>
        <taxon>Actinomycetota</taxon>
        <taxon>Actinomycetes</taxon>
        <taxon>Micromonosporales</taxon>
        <taxon>Micromonosporaceae</taxon>
        <taxon>Micromonospora</taxon>
    </lineage>
</organism>
<evidence type="ECO:0000313" key="9">
    <source>
        <dbReference type="EMBL" id="KXK64014.1"/>
    </source>
</evidence>
<evidence type="ECO:0000256" key="5">
    <source>
        <dbReference type="ARBA" id="ARBA00022989"/>
    </source>
</evidence>
<name>A0A136Q0C2_9ACTN</name>
<feature type="transmembrane region" description="Helical" evidence="7">
    <location>
        <begin position="216"/>
        <end position="239"/>
    </location>
</feature>
<comment type="similarity">
    <text evidence="7">Belongs to the binding-protein-dependent transport system permease family.</text>
</comment>
<feature type="domain" description="ABC transmembrane type-1" evidence="8">
    <location>
        <begin position="56"/>
        <end position="236"/>
    </location>
</feature>
<dbReference type="Gene3D" id="1.10.3720.10">
    <property type="entry name" value="MetI-like"/>
    <property type="match status" value="1"/>
</dbReference>
<dbReference type="PANTHER" id="PTHR30151">
    <property type="entry name" value="ALKANE SULFONATE ABC TRANSPORTER-RELATED, MEMBRANE SUBUNIT"/>
    <property type="match status" value="1"/>
</dbReference>
<proteinExistence type="inferred from homology"/>
<dbReference type="CDD" id="cd06261">
    <property type="entry name" value="TM_PBP2"/>
    <property type="match status" value="1"/>
</dbReference>
<comment type="caution">
    <text evidence="9">The sequence shown here is derived from an EMBL/GenBank/DDBJ whole genome shotgun (WGS) entry which is preliminary data.</text>
</comment>
<keyword evidence="5 7" id="KW-1133">Transmembrane helix</keyword>
<keyword evidence="2 7" id="KW-0813">Transport</keyword>
<dbReference type="SUPFAM" id="SSF161098">
    <property type="entry name" value="MetI-like"/>
    <property type="match status" value="1"/>
</dbReference>